<evidence type="ECO:0000313" key="11">
    <source>
        <dbReference type="EMBL" id="VFJ98537.1"/>
    </source>
</evidence>
<comment type="subcellular location">
    <subcellularLocation>
        <location evidence="1">Cell outer membrane</location>
        <topology evidence="1">Multi-pass membrane protein</topology>
    </subcellularLocation>
</comment>
<evidence type="ECO:0000256" key="6">
    <source>
        <dbReference type="ARBA" id="ARBA00023136"/>
    </source>
</evidence>
<reference evidence="9" key="1">
    <citation type="submission" date="2019-02" db="EMBL/GenBank/DDBJ databases">
        <authorList>
            <person name="Gruber-Vodicka R. H."/>
            <person name="Seah K. B. B."/>
        </authorList>
    </citation>
    <scope>NUCLEOTIDE SEQUENCE</scope>
    <source>
        <strain evidence="11">BECK_SA2B12</strain>
        <strain evidence="9">BECK_SA2B15</strain>
        <strain evidence="10">BECK_SA2B20</strain>
    </source>
</reference>
<evidence type="ECO:0000313" key="10">
    <source>
        <dbReference type="EMBL" id="VFJ91880.1"/>
    </source>
</evidence>
<evidence type="ECO:0000256" key="1">
    <source>
        <dbReference type="ARBA" id="ARBA00004571"/>
    </source>
</evidence>
<dbReference type="InterPro" id="IPR005017">
    <property type="entry name" value="OMPP1/FadL/TodX"/>
</dbReference>
<dbReference type="PANTHER" id="PTHR35093">
    <property type="entry name" value="OUTER MEMBRANE PROTEIN NMB0088-RELATED"/>
    <property type="match status" value="1"/>
</dbReference>
<evidence type="ECO:0000256" key="5">
    <source>
        <dbReference type="ARBA" id="ARBA00022729"/>
    </source>
</evidence>
<keyword evidence="7" id="KW-0998">Cell outer membrane</keyword>
<feature type="chain" id="PRO_5036113418" evidence="8">
    <location>
        <begin position="20"/>
        <end position="411"/>
    </location>
</feature>
<evidence type="ECO:0000313" key="9">
    <source>
        <dbReference type="EMBL" id="VFJ90851.1"/>
    </source>
</evidence>
<sequence>MKKSVLFICLMLWGVAAQATNGFFANGVGTKSKGMAGAGVALAQDALSGGLNPANLAWLETRMDVGGMLLIVDTGFTAEESGSTTGGTVPPGEHHSNMDLFLIPQFAYNHRLDEKSTVGVVTVLNGLSTEYDAALFSSFDTGATDPSGVDFYQAMIHVPYSRKITEKLALGVAPILGIQAMRFRGFESFESISAHTEDLSNNGFDFAFGLGVSGGLNYRVNDRLSLGLGVQSQVNMTKFHDYQGILAEEGNLDVPEAFQVGVAFQATPRLTLAADYQRIYYSNVTTIANSTTTAELGSDDGMSVGWEDARVAKFGVQWQYDQDTVLRAGYSHCNQITPDEHGPFSLVAPAVGTNHFSIGLTKQLNNGHEFSVSLTHAPEKELDGTNSLDSDQADTLEMEQTELEITYGWRF</sequence>
<name>A0A450UE68_9GAMM</name>
<evidence type="ECO:0000256" key="3">
    <source>
        <dbReference type="ARBA" id="ARBA00022452"/>
    </source>
</evidence>
<proteinExistence type="inferred from homology"/>
<evidence type="ECO:0000256" key="4">
    <source>
        <dbReference type="ARBA" id="ARBA00022692"/>
    </source>
</evidence>
<organism evidence="9">
    <name type="scientific">Candidatus Kentrum eta</name>
    <dbReference type="NCBI Taxonomy" id="2126337"/>
    <lineage>
        <taxon>Bacteria</taxon>
        <taxon>Pseudomonadati</taxon>
        <taxon>Pseudomonadota</taxon>
        <taxon>Gammaproteobacteria</taxon>
        <taxon>Candidatus Kentrum</taxon>
    </lineage>
</organism>
<dbReference type="PANTHER" id="PTHR35093:SF8">
    <property type="entry name" value="OUTER MEMBRANE PROTEIN NMB0088-RELATED"/>
    <property type="match status" value="1"/>
</dbReference>
<evidence type="ECO:0000256" key="8">
    <source>
        <dbReference type="SAM" id="SignalP"/>
    </source>
</evidence>
<gene>
    <name evidence="9" type="ORF">BECKH772A_GA0070896_1002417</name>
    <name evidence="10" type="ORF">BECKH772B_GA0070898_1002215</name>
    <name evidence="11" type="ORF">BECKH772C_GA0070978_1002216</name>
</gene>
<keyword evidence="5 8" id="KW-0732">Signal</keyword>
<comment type="similarity">
    <text evidence="2">Belongs to the OmpP1/FadL family.</text>
</comment>
<dbReference type="Pfam" id="PF03349">
    <property type="entry name" value="Toluene_X"/>
    <property type="match status" value="2"/>
</dbReference>
<evidence type="ECO:0000256" key="7">
    <source>
        <dbReference type="ARBA" id="ARBA00023237"/>
    </source>
</evidence>
<keyword evidence="6" id="KW-0472">Membrane</keyword>
<dbReference type="Gene3D" id="2.40.160.60">
    <property type="entry name" value="Outer membrane protein transport protein (OMPP1/FadL/TodX)"/>
    <property type="match status" value="1"/>
</dbReference>
<keyword evidence="3" id="KW-1134">Transmembrane beta strand</keyword>
<dbReference type="EMBL" id="CAADFI010000022">
    <property type="protein sequence ID" value="VFJ91880.1"/>
    <property type="molecule type" value="Genomic_DNA"/>
</dbReference>
<accession>A0A450UE68</accession>
<dbReference type="AlphaFoldDB" id="A0A450UE68"/>
<dbReference type="SUPFAM" id="SSF56935">
    <property type="entry name" value="Porins"/>
    <property type="match status" value="1"/>
</dbReference>
<dbReference type="GO" id="GO:0015483">
    <property type="term" value="F:long-chain fatty acid transporting porin activity"/>
    <property type="evidence" value="ECO:0007669"/>
    <property type="project" value="TreeGrafter"/>
</dbReference>
<keyword evidence="4" id="KW-0812">Transmembrane</keyword>
<dbReference type="GO" id="GO:0009279">
    <property type="term" value="C:cell outer membrane"/>
    <property type="evidence" value="ECO:0007669"/>
    <property type="project" value="UniProtKB-SubCell"/>
</dbReference>
<dbReference type="EMBL" id="CAADFG010000024">
    <property type="protein sequence ID" value="VFJ90851.1"/>
    <property type="molecule type" value="Genomic_DNA"/>
</dbReference>
<dbReference type="EMBL" id="CAADFJ010000022">
    <property type="protein sequence ID" value="VFJ98537.1"/>
    <property type="molecule type" value="Genomic_DNA"/>
</dbReference>
<feature type="signal peptide" evidence="8">
    <location>
        <begin position="1"/>
        <end position="19"/>
    </location>
</feature>
<protein>
    <submittedName>
        <fullName evidence="9">Long-chain fatty acid transport protein</fullName>
    </submittedName>
</protein>
<evidence type="ECO:0000256" key="2">
    <source>
        <dbReference type="ARBA" id="ARBA00008163"/>
    </source>
</evidence>